<sequence>MADDQPGDVRDTLSAIEQRLREFEGDLRSGSQQQESGAGGADDAPEKASSSGTRPPVWLLASIAGGALLVVALIALLASSGGQTQSGDGAPAELAVAPAADGGALGDALAAIKGSRPARGDAAAEACVGTAAAALVVVQPRSRSVGCAGLQPVLTVTTAATGVAARTGASSRQCLRASQVAAQLRRAPTALTETRAAQSRKAAAAAAERARSRGATAAAVLAAQRSAAARAGARFDSKRGLRLAAVRNRSGRCTAPTAANLHSGAYPLAVRVQLLARPAEASGSDVMAAAATLRKALGGAVPVEAAVSRR</sequence>
<feature type="compositionally biased region" description="Basic and acidic residues" evidence="1">
    <location>
        <begin position="18"/>
        <end position="27"/>
    </location>
</feature>
<organism evidence="3">
    <name type="scientific">freshwater metagenome</name>
    <dbReference type="NCBI Taxonomy" id="449393"/>
    <lineage>
        <taxon>unclassified sequences</taxon>
        <taxon>metagenomes</taxon>
        <taxon>ecological metagenomes</taxon>
    </lineage>
</organism>
<proteinExistence type="predicted"/>
<feature type="transmembrane region" description="Helical" evidence="2">
    <location>
        <begin position="57"/>
        <end position="78"/>
    </location>
</feature>
<keyword evidence="2" id="KW-1133">Transmembrane helix</keyword>
<reference evidence="3" key="1">
    <citation type="submission" date="2020-05" db="EMBL/GenBank/DDBJ databases">
        <authorList>
            <person name="Chiriac C."/>
            <person name="Salcher M."/>
            <person name="Ghai R."/>
            <person name="Kavagutti S V."/>
        </authorList>
    </citation>
    <scope>NUCLEOTIDE SEQUENCE</scope>
</reference>
<protein>
    <submittedName>
        <fullName evidence="3">Unannotated protein</fullName>
    </submittedName>
</protein>
<keyword evidence="2" id="KW-0812">Transmembrane</keyword>
<accession>A0A6J5ZXG0</accession>
<evidence type="ECO:0000256" key="2">
    <source>
        <dbReference type="SAM" id="Phobius"/>
    </source>
</evidence>
<gene>
    <name evidence="3" type="ORF">UFOPK3547_01180</name>
</gene>
<dbReference type="AlphaFoldDB" id="A0A6J5ZXG0"/>
<evidence type="ECO:0000256" key="1">
    <source>
        <dbReference type="SAM" id="MobiDB-lite"/>
    </source>
</evidence>
<evidence type="ECO:0000313" key="3">
    <source>
        <dbReference type="EMBL" id="CAB4345879.1"/>
    </source>
</evidence>
<feature type="region of interest" description="Disordered" evidence="1">
    <location>
        <begin position="1"/>
        <end position="53"/>
    </location>
</feature>
<dbReference type="EMBL" id="CAESAN010000102">
    <property type="protein sequence ID" value="CAB4345879.1"/>
    <property type="molecule type" value="Genomic_DNA"/>
</dbReference>
<name>A0A6J5ZXG0_9ZZZZ</name>
<keyword evidence="2" id="KW-0472">Membrane</keyword>